<feature type="region of interest" description="Disordered" evidence="6">
    <location>
        <begin position="231"/>
        <end position="250"/>
    </location>
</feature>
<sequence length="446" mass="48406">MDLHLKQWRDQQQQQQEKQRQSEATEPKQHSSVFSNAAKIPKLISEPSPYTQPSYTTSPISGATATTLPLFEEQAGEQEAAADTAYPSSRFTNLPSPAFSLSDQHNCRFPRDNSNSINYSNMGSYFSWAQWQELELQALIYRYMMSGAAVPPELLQPIKKSLLHHPSPYFLHPHFPTVQYPPSAALLHSGYWGRAAMDPEPGRCRRTDGKKWRCSRDVVAGQKYCERHMHRGRNRSRKPVENPTPVTATATTCASPSGGIFKGAAGSITAVDASSLSAVAGGGVSHFSLSGSSPSSSIDIFNLDQSYSLDRKDRSGEGLFSEQDRASGRTNGHTLRHFFDDWPRSLPESDNVGGTANDPTCLSISDVSLKLYTGNGDEPSRNPGRDDLPMGSAWAAAGWGSNPVASMGGPLAEALRSSSTTAGSSPTSVLHQLPRGLVSEASFISN</sequence>
<dbReference type="PANTHER" id="PTHR31602">
    <property type="entry name" value="GROWTH-REGULATING FACTOR 5"/>
    <property type="match status" value="1"/>
</dbReference>
<feature type="compositionally biased region" description="Low complexity" evidence="6">
    <location>
        <begin position="417"/>
        <end position="428"/>
    </location>
</feature>
<evidence type="ECO:0000259" key="7">
    <source>
        <dbReference type="PROSITE" id="PS51666"/>
    </source>
</evidence>
<feature type="compositionally biased region" description="Polar residues" evidence="6">
    <location>
        <begin position="48"/>
        <end position="61"/>
    </location>
</feature>
<feature type="region of interest" description="Disordered" evidence="6">
    <location>
        <begin position="1"/>
        <end position="61"/>
    </location>
</feature>
<gene>
    <name evidence="9" type="ORF">SAY87_026741</name>
</gene>
<dbReference type="InterPro" id="IPR014978">
    <property type="entry name" value="Gln-Leu-Gln_QLQ"/>
</dbReference>
<comment type="similarity">
    <text evidence="2 5">Belongs to the GRF family.</text>
</comment>
<reference evidence="9 10" key="1">
    <citation type="journal article" date="2023" name="Hortic Res">
        <title>Pangenome of water caltrop reveals structural variations and asymmetric subgenome divergence after allopolyploidization.</title>
        <authorList>
            <person name="Zhang X."/>
            <person name="Chen Y."/>
            <person name="Wang L."/>
            <person name="Yuan Y."/>
            <person name="Fang M."/>
            <person name="Shi L."/>
            <person name="Lu R."/>
            <person name="Comes H.P."/>
            <person name="Ma Y."/>
            <person name="Chen Y."/>
            <person name="Huang G."/>
            <person name="Zhou Y."/>
            <person name="Zheng Z."/>
            <person name="Qiu Y."/>
        </authorList>
    </citation>
    <scope>NUCLEOTIDE SEQUENCE [LARGE SCALE GENOMIC DNA]</scope>
    <source>
        <tissue evidence="9">Roots</tissue>
    </source>
</reference>
<feature type="domain" description="QLQ" evidence="7">
    <location>
        <begin position="125"/>
        <end position="160"/>
    </location>
</feature>
<evidence type="ECO:0000313" key="9">
    <source>
        <dbReference type="EMBL" id="KAK4749292.1"/>
    </source>
</evidence>
<dbReference type="PROSITE" id="PS51667">
    <property type="entry name" value="WRC"/>
    <property type="match status" value="1"/>
</dbReference>
<dbReference type="AlphaFoldDB" id="A0AAN7H458"/>
<dbReference type="Pfam" id="PF08879">
    <property type="entry name" value="WRC"/>
    <property type="match status" value="1"/>
</dbReference>
<keyword evidence="5" id="KW-0010">Activator</keyword>
<evidence type="ECO:0000256" key="1">
    <source>
        <dbReference type="ARBA" id="ARBA00004123"/>
    </source>
</evidence>
<keyword evidence="5" id="KW-0804">Transcription</keyword>
<feature type="compositionally biased region" description="Basic and acidic residues" evidence="6">
    <location>
        <begin position="312"/>
        <end position="327"/>
    </location>
</feature>
<dbReference type="PANTHER" id="PTHR31602:SF63">
    <property type="entry name" value="GROWTH-REGULATING FACTOR 3"/>
    <property type="match status" value="1"/>
</dbReference>
<dbReference type="EMBL" id="JAXIOK010000018">
    <property type="protein sequence ID" value="KAK4749292.1"/>
    <property type="molecule type" value="Genomic_DNA"/>
</dbReference>
<dbReference type="Pfam" id="PF08880">
    <property type="entry name" value="QLQ"/>
    <property type="match status" value="1"/>
</dbReference>
<feature type="short sequence motif" description="Bipartite nuclear localization signal" evidence="4">
    <location>
        <begin position="203"/>
        <end position="213"/>
    </location>
</feature>
<feature type="short sequence motif" description="Bipartite nuclear localization signal" evidence="4">
    <location>
        <begin position="231"/>
        <end position="238"/>
    </location>
</feature>
<protein>
    <recommendedName>
        <fullName evidence="5">Growth-regulating factor</fullName>
    </recommendedName>
</protein>
<evidence type="ECO:0000256" key="3">
    <source>
        <dbReference type="ARBA" id="ARBA00023242"/>
    </source>
</evidence>
<organism evidence="9 10">
    <name type="scientific">Trapa incisa</name>
    <dbReference type="NCBI Taxonomy" id="236973"/>
    <lineage>
        <taxon>Eukaryota</taxon>
        <taxon>Viridiplantae</taxon>
        <taxon>Streptophyta</taxon>
        <taxon>Embryophyta</taxon>
        <taxon>Tracheophyta</taxon>
        <taxon>Spermatophyta</taxon>
        <taxon>Magnoliopsida</taxon>
        <taxon>eudicotyledons</taxon>
        <taxon>Gunneridae</taxon>
        <taxon>Pentapetalae</taxon>
        <taxon>rosids</taxon>
        <taxon>malvids</taxon>
        <taxon>Myrtales</taxon>
        <taxon>Lythraceae</taxon>
        <taxon>Trapa</taxon>
    </lineage>
</organism>
<proteinExistence type="inferred from homology"/>
<feature type="region of interest" description="Disordered" evidence="6">
    <location>
        <begin position="312"/>
        <end position="332"/>
    </location>
</feature>
<evidence type="ECO:0000313" key="10">
    <source>
        <dbReference type="Proteomes" id="UP001345219"/>
    </source>
</evidence>
<evidence type="ECO:0000256" key="4">
    <source>
        <dbReference type="PROSITE-ProRule" id="PRU01002"/>
    </source>
</evidence>
<name>A0AAN7H458_9MYRT</name>
<comment type="function">
    <text evidence="5">Transcription activator.</text>
</comment>
<comment type="subcellular location">
    <subcellularLocation>
        <location evidence="1 4 5">Nucleus</location>
    </subcellularLocation>
</comment>
<keyword evidence="5" id="KW-0805">Transcription regulation</keyword>
<dbReference type="GO" id="GO:0006351">
    <property type="term" value="P:DNA-templated transcription"/>
    <property type="evidence" value="ECO:0007669"/>
    <property type="project" value="UniProtKB-UniRule"/>
</dbReference>
<feature type="domain" description="WRC" evidence="8">
    <location>
        <begin position="198"/>
        <end position="242"/>
    </location>
</feature>
<dbReference type="GO" id="GO:0006355">
    <property type="term" value="P:regulation of DNA-templated transcription"/>
    <property type="evidence" value="ECO:0007669"/>
    <property type="project" value="InterPro"/>
</dbReference>
<accession>A0AAN7H458</accession>
<evidence type="ECO:0000256" key="5">
    <source>
        <dbReference type="RuleBase" id="RU367127"/>
    </source>
</evidence>
<dbReference type="SMART" id="SM00951">
    <property type="entry name" value="QLQ"/>
    <property type="match status" value="1"/>
</dbReference>
<dbReference type="InterPro" id="IPR031137">
    <property type="entry name" value="GRF"/>
</dbReference>
<keyword evidence="3 4" id="KW-0539">Nucleus</keyword>
<dbReference type="GO" id="GO:0005524">
    <property type="term" value="F:ATP binding"/>
    <property type="evidence" value="ECO:0007669"/>
    <property type="project" value="UniProtKB-UniRule"/>
</dbReference>
<keyword evidence="10" id="KW-1185">Reference proteome</keyword>
<feature type="region of interest" description="Disordered" evidence="6">
    <location>
        <begin position="410"/>
        <end position="429"/>
    </location>
</feature>
<evidence type="ECO:0000256" key="2">
    <source>
        <dbReference type="ARBA" id="ARBA00008122"/>
    </source>
</evidence>
<dbReference type="Proteomes" id="UP001345219">
    <property type="component" value="Chromosome 21"/>
</dbReference>
<comment type="caution">
    <text evidence="9">The sequence shown here is derived from an EMBL/GenBank/DDBJ whole genome shotgun (WGS) entry which is preliminary data.</text>
</comment>
<dbReference type="InterPro" id="IPR014977">
    <property type="entry name" value="WRC_dom"/>
</dbReference>
<comment type="domain">
    <text evidence="5">The QLQ domain and WRC domain may be involved in protein-protein interaction and DNA-binding, respectively.</text>
</comment>
<feature type="compositionally biased region" description="Basic and acidic residues" evidence="6">
    <location>
        <begin position="17"/>
        <end position="29"/>
    </location>
</feature>
<evidence type="ECO:0000259" key="8">
    <source>
        <dbReference type="PROSITE" id="PS51667"/>
    </source>
</evidence>
<dbReference type="GO" id="GO:0005634">
    <property type="term" value="C:nucleus"/>
    <property type="evidence" value="ECO:0007669"/>
    <property type="project" value="UniProtKB-SubCell"/>
</dbReference>
<dbReference type="PROSITE" id="PS51666">
    <property type="entry name" value="QLQ"/>
    <property type="match status" value="1"/>
</dbReference>
<dbReference type="GO" id="GO:0099402">
    <property type="term" value="P:plant organ development"/>
    <property type="evidence" value="ECO:0007669"/>
    <property type="project" value="UniProtKB-ARBA"/>
</dbReference>
<evidence type="ECO:0000256" key="6">
    <source>
        <dbReference type="SAM" id="MobiDB-lite"/>
    </source>
</evidence>